<dbReference type="Proteomes" id="UP000263486">
    <property type="component" value="Unassembled WGS sequence"/>
</dbReference>
<organism evidence="2 3">
    <name type="scientific">Psychrilyobacter piezotolerans</name>
    <dbReference type="NCBI Taxonomy" id="2293438"/>
    <lineage>
        <taxon>Bacteria</taxon>
        <taxon>Fusobacteriati</taxon>
        <taxon>Fusobacteriota</taxon>
        <taxon>Fusobacteriia</taxon>
        <taxon>Fusobacteriales</taxon>
        <taxon>Fusobacteriaceae</taxon>
        <taxon>Psychrilyobacter</taxon>
    </lineage>
</organism>
<dbReference type="EMBL" id="QUAJ01000002">
    <property type="protein sequence ID" value="REI42971.1"/>
    <property type="molecule type" value="Genomic_DNA"/>
</dbReference>
<evidence type="ECO:0000313" key="2">
    <source>
        <dbReference type="EMBL" id="REI42971.1"/>
    </source>
</evidence>
<reference evidence="2 3" key="1">
    <citation type="submission" date="2018-08" db="EMBL/GenBank/DDBJ databases">
        <title>Draft genome sequence of Psychrilyobacter sp. strain SD5 isolated from Black Sea water.</title>
        <authorList>
            <person name="Yadav S."/>
            <person name="Villanueva L."/>
            <person name="Damste J.S.S."/>
        </authorList>
    </citation>
    <scope>NUCLEOTIDE SEQUENCE [LARGE SCALE GENOMIC DNA]</scope>
    <source>
        <strain evidence="2 3">SD5</strain>
    </source>
</reference>
<sequence length="405" mass="48099">MDKRRQNIRFFLENIFYYILIFFLFKNLTGKGEEFLNLNIHPLFILTGIMAYRYGMYLGIISATMAAFVYIYSYLELGHNIVVFFYDFKYYKFILMFYIISFILGRIKDNQKEKLGELSEEISLLHKNYKSLYENNNKLMYINNRMKGHIIKSEESVITLYNIANTLDILDPEEIITNLIGVFRTYINAEVISLYTVDSSKKYMRLKEAVGENRKLPSSIEISEYPEFSRVIKDKKYGKRDGENLKIPVFYAPILNKGEVIAILNIERLSYETYTIYTEKIFEMLVSWTTKSISNAISYTEKIEDEIYYKGTKIMREKFFENRMKEEKKRTEMFELSHVSIRFRMLVEDLKKIRLVARSGDIAGYYEKEKILCTIFPATPLERGNLLKSKMLEENIGILEEYYED</sequence>
<keyword evidence="3" id="KW-1185">Reference proteome</keyword>
<dbReference type="Gene3D" id="3.30.450.40">
    <property type="match status" value="1"/>
</dbReference>
<protein>
    <recommendedName>
        <fullName evidence="4">GAF domain-containing protein</fullName>
    </recommendedName>
</protein>
<keyword evidence="1" id="KW-1133">Transmembrane helix</keyword>
<accession>A0ABX9KKE6</accession>
<feature type="transmembrane region" description="Helical" evidence="1">
    <location>
        <begin position="57"/>
        <end position="75"/>
    </location>
</feature>
<comment type="caution">
    <text evidence="2">The sequence shown here is derived from an EMBL/GenBank/DDBJ whole genome shotgun (WGS) entry which is preliminary data.</text>
</comment>
<dbReference type="InterPro" id="IPR029016">
    <property type="entry name" value="GAF-like_dom_sf"/>
</dbReference>
<keyword evidence="1" id="KW-0472">Membrane</keyword>
<feature type="transmembrane region" description="Helical" evidence="1">
    <location>
        <begin position="90"/>
        <end position="107"/>
    </location>
</feature>
<dbReference type="SUPFAM" id="SSF55781">
    <property type="entry name" value="GAF domain-like"/>
    <property type="match status" value="1"/>
</dbReference>
<feature type="transmembrane region" description="Helical" evidence="1">
    <location>
        <begin position="12"/>
        <end position="29"/>
    </location>
</feature>
<evidence type="ECO:0008006" key="4">
    <source>
        <dbReference type="Google" id="ProtNLM"/>
    </source>
</evidence>
<name>A0ABX9KKE6_9FUSO</name>
<evidence type="ECO:0000256" key="1">
    <source>
        <dbReference type="SAM" id="Phobius"/>
    </source>
</evidence>
<evidence type="ECO:0000313" key="3">
    <source>
        <dbReference type="Proteomes" id="UP000263486"/>
    </source>
</evidence>
<keyword evidence="1" id="KW-0812">Transmembrane</keyword>
<dbReference type="RefSeq" id="WP_114641202.1">
    <property type="nucleotide sequence ID" value="NZ_JAACIO010000002.1"/>
</dbReference>
<proteinExistence type="predicted"/>
<gene>
    <name evidence="2" type="ORF">DYH56_02155</name>
</gene>